<keyword evidence="6" id="KW-0131">Cell cycle</keyword>
<evidence type="ECO:0000256" key="4">
    <source>
        <dbReference type="ARBA" id="ARBA00022801"/>
    </source>
</evidence>
<feature type="non-terminal residue" evidence="9">
    <location>
        <position position="1"/>
    </location>
</feature>
<evidence type="ECO:0000313" key="8">
    <source>
        <dbReference type="EMBL" id="KIM21751.1"/>
    </source>
</evidence>
<evidence type="ECO:0000256" key="1">
    <source>
        <dbReference type="ARBA" id="ARBA00011065"/>
    </source>
</evidence>
<dbReference type="PRINTS" id="PR00716">
    <property type="entry name" value="MPIPHPHTASE"/>
</dbReference>
<feature type="non-terminal residue" evidence="9">
    <location>
        <position position="115"/>
    </location>
</feature>
<dbReference type="GO" id="GO:0005634">
    <property type="term" value="C:nucleus"/>
    <property type="evidence" value="ECO:0007669"/>
    <property type="project" value="TreeGrafter"/>
</dbReference>
<organism evidence="9 10">
    <name type="scientific">Serendipita vermifera MAFF 305830</name>
    <dbReference type="NCBI Taxonomy" id="933852"/>
    <lineage>
        <taxon>Eukaryota</taxon>
        <taxon>Fungi</taxon>
        <taxon>Dikarya</taxon>
        <taxon>Basidiomycota</taxon>
        <taxon>Agaricomycotina</taxon>
        <taxon>Agaricomycetes</taxon>
        <taxon>Sebacinales</taxon>
        <taxon>Serendipitaceae</taxon>
        <taxon>Serendipita</taxon>
    </lineage>
</organism>
<dbReference type="EMBL" id="KN824329">
    <property type="protein sequence ID" value="KIM23940.1"/>
    <property type="molecule type" value="Genomic_DNA"/>
</dbReference>
<keyword evidence="4" id="KW-0378">Hydrolase</keyword>
<dbReference type="OrthoDB" id="26523at2759"/>
<dbReference type="AlphaFoldDB" id="A0A0C3AH07"/>
<dbReference type="InterPro" id="IPR000751">
    <property type="entry name" value="MPI_Phosphatase"/>
</dbReference>
<dbReference type="Proteomes" id="UP000054097">
    <property type="component" value="Unassembled WGS sequence"/>
</dbReference>
<dbReference type="HOGENOM" id="CLU_2114823_0_0_1"/>
<dbReference type="EMBL" id="KN824373">
    <property type="protein sequence ID" value="KIM21751.1"/>
    <property type="molecule type" value="Genomic_DNA"/>
</dbReference>
<dbReference type="PANTHER" id="PTHR10828">
    <property type="entry name" value="M-PHASE INDUCER PHOSPHATASE DUAL SPECIFICITY PHOSPHATASE CDC25"/>
    <property type="match status" value="1"/>
</dbReference>
<reference evidence="10" key="2">
    <citation type="submission" date="2015-01" db="EMBL/GenBank/DDBJ databases">
        <title>Evolutionary Origins and Diversification of the Mycorrhizal Mutualists.</title>
        <authorList>
            <consortium name="DOE Joint Genome Institute"/>
            <consortium name="Mycorrhizal Genomics Consortium"/>
            <person name="Kohler A."/>
            <person name="Kuo A."/>
            <person name="Nagy L.G."/>
            <person name="Floudas D."/>
            <person name="Copeland A."/>
            <person name="Barry K.W."/>
            <person name="Cichocki N."/>
            <person name="Veneault-Fourrey C."/>
            <person name="LaButti K."/>
            <person name="Lindquist E.A."/>
            <person name="Lipzen A."/>
            <person name="Lundell T."/>
            <person name="Morin E."/>
            <person name="Murat C."/>
            <person name="Riley R."/>
            <person name="Ohm R."/>
            <person name="Sun H."/>
            <person name="Tunlid A."/>
            <person name="Henrissat B."/>
            <person name="Grigoriev I.V."/>
            <person name="Hibbett D.S."/>
            <person name="Martin F."/>
        </authorList>
    </citation>
    <scope>NUCLEOTIDE SEQUENCE [LARGE SCALE GENOMIC DNA]</scope>
    <source>
        <strain evidence="8 10">MAFF 305830</strain>
    </source>
</reference>
<keyword evidence="10" id="KW-1185">Reference proteome</keyword>
<evidence type="ECO:0000259" key="7">
    <source>
        <dbReference type="PROSITE" id="PS50206"/>
    </source>
</evidence>
<dbReference type="InterPro" id="IPR036873">
    <property type="entry name" value="Rhodanese-like_dom_sf"/>
</dbReference>
<dbReference type="GO" id="GO:0005737">
    <property type="term" value="C:cytoplasm"/>
    <property type="evidence" value="ECO:0007669"/>
    <property type="project" value="TreeGrafter"/>
</dbReference>
<dbReference type="GO" id="GO:0010971">
    <property type="term" value="P:positive regulation of G2/M transition of mitotic cell cycle"/>
    <property type="evidence" value="ECO:0007669"/>
    <property type="project" value="TreeGrafter"/>
</dbReference>
<sequence length="115" mass="12658">FGDGEHSGKILPCHSVKEDGLMRITPATMQALLSGAFDAQIASYKVIDCRFGYEYDGGHIKGALNLNKDEDIERFLFDEVSRQGELPPPSQSGTPGFRQPILVFHCEFSAKRGPT</sequence>
<dbReference type="Gene3D" id="3.40.250.10">
    <property type="entry name" value="Rhodanese-like domain"/>
    <property type="match status" value="1"/>
</dbReference>
<dbReference type="STRING" id="933852.A0A0C3AH07"/>
<protein>
    <recommendedName>
        <fullName evidence="2">protein-tyrosine-phosphatase</fullName>
        <ecNumber evidence="2">3.1.3.48</ecNumber>
    </recommendedName>
</protein>
<dbReference type="EC" id="3.1.3.48" evidence="2"/>
<comment type="similarity">
    <text evidence="1">Belongs to the MPI phosphatase family.</text>
</comment>
<accession>A0A0C3AH07</accession>
<dbReference type="SUPFAM" id="SSF52821">
    <property type="entry name" value="Rhodanese/Cell cycle control phosphatase"/>
    <property type="match status" value="1"/>
</dbReference>
<dbReference type="InterPro" id="IPR001763">
    <property type="entry name" value="Rhodanese-like_dom"/>
</dbReference>
<dbReference type="Pfam" id="PF00581">
    <property type="entry name" value="Rhodanese"/>
    <property type="match status" value="1"/>
</dbReference>
<reference evidence="9" key="3">
    <citation type="submission" date="2015-02" db="EMBL/GenBank/DDBJ databases">
        <title>Evolutionary Origins and Diversification of the Mycorrhizal Mutualists.</title>
        <authorList>
            <consortium name="DOE Joint Genome Institute"/>
            <consortium name="Mycorrhizal Genomics Consortium"/>
            <person name="Kohler A."/>
            <person name="Kuo A."/>
            <person name="Nagy L.G."/>
            <person name="Floudas D."/>
            <person name="Copeland A."/>
            <person name="Barry K.W."/>
            <person name="Cichocki N."/>
            <person name="Veneault-Fourrey C."/>
            <person name="LaButti K."/>
            <person name="Lindquist E.A."/>
            <person name="Lipzen A."/>
            <person name="Lundell T."/>
            <person name="Morin E."/>
            <person name="Murat C."/>
            <person name="Riley R."/>
            <person name="Ohm R."/>
            <person name="Sun H."/>
            <person name="Tunlid A."/>
            <person name="Henrissat B."/>
            <person name="Grigoriev I.V."/>
            <person name="Hibbett D.S."/>
            <person name="Martin F."/>
        </authorList>
    </citation>
    <scope>NUCLEOTIDE SEQUENCE</scope>
    <source>
        <strain evidence="9 10">MAFF 305830</strain>
    </source>
</reference>
<proteinExistence type="inferred from homology"/>
<dbReference type="PANTHER" id="PTHR10828:SF17">
    <property type="entry name" value="PROTEIN-TYROSINE-PHOSPHATASE"/>
    <property type="match status" value="1"/>
</dbReference>
<keyword evidence="5" id="KW-0904">Protein phosphatase</keyword>
<evidence type="ECO:0000313" key="9">
    <source>
        <dbReference type="EMBL" id="KIM23940.1"/>
    </source>
</evidence>
<keyword evidence="3" id="KW-0132">Cell division</keyword>
<dbReference type="GO" id="GO:0051301">
    <property type="term" value="P:cell division"/>
    <property type="evidence" value="ECO:0007669"/>
    <property type="project" value="UniProtKB-KW"/>
</dbReference>
<evidence type="ECO:0000313" key="10">
    <source>
        <dbReference type="Proteomes" id="UP000054097"/>
    </source>
</evidence>
<feature type="domain" description="Rhodanese" evidence="7">
    <location>
        <begin position="40"/>
        <end position="114"/>
    </location>
</feature>
<evidence type="ECO:0000256" key="2">
    <source>
        <dbReference type="ARBA" id="ARBA00013064"/>
    </source>
</evidence>
<evidence type="ECO:0000256" key="5">
    <source>
        <dbReference type="ARBA" id="ARBA00022912"/>
    </source>
</evidence>
<dbReference type="GO" id="GO:0110032">
    <property type="term" value="P:positive regulation of G2/MI transition of meiotic cell cycle"/>
    <property type="evidence" value="ECO:0007669"/>
    <property type="project" value="TreeGrafter"/>
</dbReference>
<dbReference type="GO" id="GO:0004725">
    <property type="term" value="F:protein tyrosine phosphatase activity"/>
    <property type="evidence" value="ECO:0007669"/>
    <property type="project" value="UniProtKB-EC"/>
</dbReference>
<dbReference type="PROSITE" id="PS50206">
    <property type="entry name" value="RHODANESE_3"/>
    <property type="match status" value="1"/>
</dbReference>
<dbReference type="GO" id="GO:0000086">
    <property type="term" value="P:G2/M transition of mitotic cell cycle"/>
    <property type="evidence" value="ECO:0007669"/>
    <property type="project" value="TreeGrafter"/>
</dbReference>
<reference evidence="9 10" key="1">
    <citation type="submission" date="2014-04" db="EMBL/GenBank/DDBJ databases">
        <authorList>
            <consortium name="DOE Joint Genome Institute"/>
            <person name="Kuo A."/>
            <person name="Zuccaro A."/>
            <person name="Kohler A."/>
            <person name="Nagy L.G."/>
            <person name="Floudas D."/>
            <person name="Copeland A."/>
            <person name="Barry K.W."/>
            <person name="Cichocki N."/>
            <person name="Veneault-Fourrey C."/>
            <person name="LaButti K."/>
            <person name="Lindquist E.A."/>
            <person name="Lipzen A."/>
            <person name="Lundell T."/>
            <person name="Morin E."/>
            <person name="Murat C."/>
            <person name="Sun H."/>
            <person name="Tunlid A."/>
            <person name="Henrissat B."/>
            <person name="Grigoriev I.V."/>
            <person name="Hibbett D.S."/>
            <person name="Martin F."/>
            <person name="Nordberg H.P."/>
            <person name="Cantor M.N."/>
            <person name="Hua S.X."/>
        </authorList>
    </citation>
    <scope>NUCLEOTIDE SEQUENCE [LARGE SCALE GENOMIC DNA]</scope>
    <source>
        <strain evidence="9 10">MAFF 305830</strain>
    </source>
</reference>
<name>A0A0C3AH07_SERVB</name>
<gene>
    <name evidence="8" type="ORF">M408DRAFT_36585</name>
    <name evidence="9" type="ORF">M408DRAFT_51969</name>
</gene>
<evidence type="ECO:0000256" key="3">
    <source>
        <dbReference type="ARBA" id="ARBA00022618"/>
    </source>
</evidence>
<evidence type="ECO:0000256" key="6">
    <source>
        <dbReference type="ARBA" id="ARBA00023306"/>
    </source>
</evidence>